<dbReference type="InterPro" id="IPR025402">
    <property type="entry name" value="DMP19_C"/>
</dbReference>
<accession>A0A916W989</accession>
<feature type="domain" description="DNA mimic protein DMP19 C-terminal" evidence="1">
    <location>
        <begin position="35"/>
        <end position="143"/>
    </location>
</feature>
<comment type="caution">
    <text evidence="2">The sequence shown here is derived from an EMBL/GenBank/DDBJ whole genome shotgun (WGS) entry which is preliminary data.</text>
</comment>
<gene>
    <name evidence="2" type="ORF">GCM10008025_22680</name>
</gene>
<reference evidence="2" key="2">
    <citation type="submission" date="2020-09" db="EMBL/GenBank/DDBJ databases">
        <authorList>
            <person name="Sun Q."/>
            <person name="Zhou Y."/>
        </authorList>
    </citation>
    <scope>NUCLEOTIDE SEQUENCE</scope>
    <source>
        <strain evidence="2">CGMCC 1.12408</strain>
    </source>
</reference>
<dbReference type="Pfam" id="PF14300">
    <property type="entry name" value="DMP19"/>
    <property type="match status" value="1"/>
</dbReference>
<keyword evidence="3" id="KW-1185">Reference proteome</keyword>
<dbReference type="RefSeq" id="WP_188384777.1">
    <property type="nucleotide sequence ID" value="NZ_BMEY01000010.1"/>
</dbReference>
<evidence type="ECO:0000313" key="2">
    <source>
        <dbReference type="EMBL" id="GGA78645.1"/>
    </source>
</evidence>
<sequence>MKPKKSQSQLLHSWDIWNAVISALTEYDYPVENQVANEAYLVLQYYSEMESGGHESFLRWQSDVIEKIGIEQYLDNLTRILERIGAPEYARIEKQYGLELWKLYVALEKEEVDDEEFYSLIAEADGKYYDLSDQLEGVLEAYFVTIHRDLIDVIND</sequence>
<reference evidence="2" key="1">
    <citation type="journal article" date="2014" name="Int. J. Syst. Evol. Microbiol.">
        <title>Complete genome sequence of Corynebacterium casei LMG S-19264T (=DSM 44701T), isolated from a smear-ripened cheese.</title>
        <authorList>
            <consortium name="US DOE Joint Genome Institute (JGI-PGF)"/>
            <person name="Walter F."/>
            <person name="Albersmeier A."/>
            <person name="Kalinowski J."/>
            <person name="Ruckert C."/>
        </authorList>
    </citation>
    <scope>NUCLEOTIDE SEQUENCE</scope>
    <source>
        <strain evidence="2">CGMCC 1.12408</strain>
    </source>
</reference>
<dbReference type="EMBL" id="BMEY01000010">
    <property type="protein sequence ID" value="GGA78645.1"/>
    <property type="molecule type" value="Genomic_DNA"/>
</dbReference>
<name>A0A916W989_9BACI</name>
<protein>
    <recommendedName>
        <fullName evidence="1">DNA mimic protein DMP19 C-terminal domain-containing protein</fullName>
    </recommendedName>
</protein>
<evidence type="ECO:0000313" key="3">
    <source>
        <dbReference type="Proteomes" id="UP000613512"/>
    </source>
</evidence>
<dbReference type="Proteomes" id="UP000613512">
    <property type="component" value="Unassembled WGS sequence"/>
</dbReference>
<dbReference type="AlphaFoldDB" id="A0A916W989"/>
<proteinExistence type="predicted"/>
<organism evidence="2 3">
    <name type="scientific">Ornithinibacillus halotolerans</name>
    <dbReference type="NCBI Taxonomy" id="1274357"/>
    <lineage>
        <taxon>Bacteria</taxon>
        <taxon>Bacillati</taxon>
        <taxon>Bacillota</taxon>
        <taxon>Bacilli</taxon>
        <taxon>Bacillales</taxon>
        <taxon>Bacillaceae</taxon>
        <taxon>Ornithinibacillus</taxon>
    </lineage>
</organism>
<evidence type="ECO:0000259" key="1">
    <source>
        <dbReference type="Pfam" id="PF14300"/>
    </source>
</evidence>